<evidence type="ECO:0000256" key="6">
    <source>
        <dbReference type="ARBA" id="ARBA00023033"/>
    </source>
</evidence>
<comment type="function">
    <text evidence="7">Cytochromes P450 are a group of heme-thiolate monooxygenases. They oxidize a variety of structurally unrelated compounds, including steroids, fatty acids, and xenobiotics.</text>
</comment>
<dbReference type="GO" id="GO:0016705">
    <property type="term" value="F:oxidoreductase activity, acting on paired donors, with incorporation or reduction of molecular oxygen"/>
    <property type="evidence" value="ECO:0007669"/>
    <property type="project" value="InterPro"/>
</dbReference>
<dbReference type="Gene3D" id="1.10.630.10">
    <property type="entry name" value="Cytochrome P450"/>
    <property type="match status" value="1"/>
</dbReference>
<evidence type="ECO:0000313" key="9">
    <source>
        <dbReference type="EMBL" id="EHJ59624.1"/>
    </source>
</evidence>
<dbReference type="GO" id="GO:0005506">
    <property type="term" value="F:iron ion binding"/>
    <property type="evidence" value="ECO:0007669"/>
    <property type="project" value="InterPro"/>
</dbReference>
<dbReference type="OrthoDB" id="5522954at2"/>
<keyword evidence="5 8" id="KW-0408">Iron</keyword>
<dbReference type="Proteomes" id="UP000004030">
    <property type="component" value="Unassembled WGS sequence"/>
</dbReference>
<dbReference type="PATRIC" id="fig|1088721.3.peg.3461"/>
<dbReference type="PRINTS" id="PR00359">
    <property type="entry name" value="BP450"/>
</dbReference>
<dbReference type="CDD" id="cd20625">
    <property type="entry name" value="CYP164-like"/>
    <property type="match status" value="1"/>
</dbReference>
<sequence length="420" mass="46778">MNDSDHAVLGQEFADYLARPWEVEDPPALFRRLRNVDPVFKGPGNTWFITGFRAADEAYRHPGLSRAASARQLVRPMGLAGVDPPAVVKVVDMMMTWIIHTDDPQHARLRQLAAPHFMPKAVKAWQDRVEMLVDGLLDQLEESDSFDFLEEFAYPVPIHMILSILGVPFEDHQLLLEWVNRSSGINTVVGGTAQDIKRSAQEALVEEAEYFRRLIAQRRLAPGNDLIDALIAAEEDGDRMTQDELVGMVMLVLGAGLHTTAHLIANTMLCLLSNPDQQALVRANPGLARKAVEETLRFDPSSAGQPRVAIEDLVIAGKQICAGEQVVIVLRAANRDPERFDEPDRYLIERNEGHHLGFGTGIHMCLGNWLARLEAVTAIERAIGRLDGLQLSTERLPRSRTQSRALEKLPLRRVRAAATL</sequence>
<dbReference type="Pfam" id="PF00067">
    <property type="entry name" value="p450"/>
    <property type="match status" value="1"/>
</dbReference>
<keyword evidence="2 8" id="KW-0349">Heme</keyword>
<protein>
    <recommendedName>
        <fullName evidence="11">Cytochrome P450</fullName>
    </recommendedName>
</protein>
<dbReference type="FunFam" id="1.10.630.10:FF:000018">
    <property type="entry name" value="Cytochrome P450 monooxygenase"/>
    <property type="match status" value="1"/>
</dbReference>
<reference evidence="9 10" key="1">
    <citation type="journal article" date="2012" name="J. Bacteriol.">
        <title>Genome sequence of benzo(a)pyrene-degrading bacterium Novosphingobium pentaromativorans US6-1.</title>
        <authorList>
            <person name="Luo Y.R."/>
            <person name="Kang S.G."/>
            <person name="Kim S.J."/>
            <person name="Kim M.R."/>
            <person name="Li N."/>
            <person name="Lee J.H."/>
            <person name="Kwon K.K."/>
        </authorList>
    </citation>
    <scope>NUCLEOTIDE SEQUENCE [LARGE SCALE GENOMIC DNA]</scope>
    <source>
        <strain evidence="9 10">US6-1</strain>
    </source>
</reference>
<dbReference type="PANTHER" id="PTHR46696">
    <property type="entry name" value="P450, PUTATIVE (EUROFUNG)-RELATED"/>
    <property type="match status" value="1"/>
</dbReference>
<keyword evidence="10" id="KW-1185">Reference proteome</keyword>
<keyword evidence="6 8" id="KW-0503">Monooxygenase</keyword>
<dbReference type="SUPFAM" id="SSF48264">
    <property type="entry name" value="Cytochrome P450"/>
    <property type="match status" value="1"/>
</dbReference>
<dbReference type="PROSITE" id="PS00086">
    <property type="entry name" value="CYTOCHROME_P450"/>
    <property type="match status" value="1"/>
</dbReference>
<dbReference type="RefSeq" id="WP_007014415.1">
    <property type="nucleotide sequence ID" value="NZ_AGFM01000055.1"/>
</dbReference>
<dbReference type="PANTHER" id="PTHR46696:SF1">
    <property type="entry name" value="CYTOCHROME P450 YJIB-RELATED"/>
    <property type="match status" value="1"/>
</dbReference>
<comment type="caution">
    <text evidence="9">The sequence shown here is derived from an EMBL/GenBank/DDBJ whole genome shotgun (WGS) entry which is preliminary data.</text>
</comment>
<proteinExistence type="inferred from homology"/>
<dbReference type="AlphaFoldDB" id="G6EGH3"/>
<name>G6EGH3_9SPHN</name>
<evidence type="ECO:0000313" key="10">
    <source>
        <dbReference type="Proteomes" id="UP000004030"/>
    </source>
</evidence>
<evidence type="ECO:0000256" key="1">
    <source>
        <dbReference type="ARBA" id="ARBA00010617"/>
    </source>
</evidence>
<keyword evidence="3 8" id="KW-0479">Metal-binding</keyword>
<dbReference type="GO" id="GO:0004497">
    <property type="term" value="F:monooxygenase activity"/>
    <property type="evidence" value="ECO:0007669"/>
    <property type="project" value="UniProtKB-KW"/>
</dbReference>
<evidence type="ECO:0008006" key="11">
    <source>
        <dbReference type="Google" id="ProtNLM"/>
    </source>
</evidence>
<evidence type="ECO:0000256" key="2">
    <source>
        <dbReference type="ARBA" id="ARBA00022617"/>
    </source>
</evidence>
<dbReference type="InterPro" id="IPR036396">
    <property type="entry name" value="Cyt_P450_sf"/>
</dbReference>
<keyword evidence="4 8" id="KW-0560">Oxidoreductase</keyword>
<organism evidence="9 10">
    <name type="scientific">Novosphingobium pentaromativorans US6-1</name>
    <dbReference type="NCBI Taxonomy" id="1088721"/>
    <lineage>
        <taxon>Bacteria</taxon>
        <taxon>Pseudomonadati</taxon>
        <taxon>Pseudomonadota</taxon>
        <taxon>Alphaproteobacteria</taxon>
        <taxon>Sphingomonadales</taxon>
        <taxon>Sphingomonadaceae</taxon>
        <taxon>Novosphingobium</taxon>
    </lineage>
</organism>
<evidence type="ECO:0000256" key="4">
    <source>
        <dbReference type="ARBA" id="ARBA00023002"/>
    </source>
</evidence>
<dbReference type="InterPro" id="IPR002397">
    <property type="entry name" value="Cyt_P450_B"/>
</dbReference>
<dbReference type="InterPro" id="IPR017972">
    <property type="entry name" value="Cyt_P450_CS"/>
</dbReference>
<comment type="similarity">
    <text evidence="1 8">Belongs to the cytochrome P450 family.</text>
</comment>
<dbReference type="InterPro" id="IPR001128">
    <property type="entry name" value="Cyt_P450"/>
</dbReference>
<dbReference type="GO" id="GO:0020037">
    <property type="term" value="F:heme binding"/>
    <property type="evidence" value="ECO:0007669"/>
    <property type="project" value="InterPro"/>
</dbReference>
<dbReference type="PRINTS" id="PR00385">
    <property type="entry name" value="P450"/>
</dbReference>
<evidence type="ECO:0000256" key="5">
    <source>
        <dbReference type="ARBA" id="ARBA00023004"/>
    </source>
</evidence>
<gene>
    <name evidence="9" type="ORF">NSU_3507</name>
</gene>
<dbReference type="EMBL" id="AGFM01000055">
    <property type="protein sequence ID" value="EHJ59624.1"/>
    <property type="molecule type" value="Genomic_DNA"/>
</dbReference>
<evidence type="ECO:0000256" key="8">
    <source>
        <dbReference type="RuleBase" id="RU000461"/>
    </source>
</evidence>
<dbReference type="eggNOG" id="COG2124">
    <property type="taxonomic scope" value="Bacteria"/>
</dbReference>
<evidence type="ECO:0000256" key="3">
    <source>
        <dbReference type="ARBA" id="ARBA00022723"/>
    </source>
</evidence>
<evidence type="ECO:0000256" key="7">
    <source>
        <dbReference type="ARBA" id="ARBA00043906"/>
    </source>
</evidence>
<accession>G6EGH3</accession>